<protein>
    <submittedName>
        <fullName evidence="2">Uncharacterized protein</fullName>
    </submittedName>
</protein>
<dbReference type="AlphaFoldDB" id="A0AAD9JWH5"/>
<comment type="caution">
    <text evidence="2">The sequence shown here is derived from an EMBL/GenBank/DDBJ whole genome shotgun (WGS) entry which is preliminary data.</text>
</comment>
<feature type="transmembrane region" description="Helical" evidence="1">
    <location>
        <begin position="82"/>
        <end position="108"/>
    </location>
</feature>
<name>A0AAD9JWH5_RIDPI</name>
<reference evidence="2" key="1">
    <citation type="journal article" date="2023" name="Mol. Biol. Evol.">
        <title>Third-Generation Sequencing Reveals the Adaptive Role of the Epigenome in Three Deep-Sea Polychaetes.</title>
        <authorList>
            <person name="Perez M."/>
            <person name="Aroh O."/>
            <person name="Sun Y."/>
            <person name="Lan Y."/>
            <person name="Juniper S.K."/>
            <person name="Young C.R."/>
            <person name="Angers B."/>
            <person name="Qian P.Y."/>
        </authorList>
    </citation>
    <scope>NUCLEOTIDE SEQUENCE</scope>
    <source>
        <strain evidence="2">R07B-5</strain>
    </source>
</reference>
<dbReference type="Proteomes" id="UP001209878">
    <property type="component" value="Unassembled WGS sequence"/>
</dbReference>
<evidence type="ECO:0000256" key="1">
    <source>
        <dbReference type="SAM" id="Phobius"/>
    </source>
</evidence>
<keyword evidence="3" id="KW-1185">Reference proteome</keyword>
<keyword evidence="1" id="KW-0472">Membrane</keyword>
<evidence type="ECO:0000313" key="3">
    <source>
        <dbReference type="Proteomes" id="UP001209878"/>
    </source>
</evidence>
<accession>A0AAD9JWH5</accession>
<evidence type="ECO:0000313" key="2">
    <source>
        <dbReference type="EMBL" id="KAK2160638.1"/>
    </source>
</evidence>
<organism evidence="2 3">
    <name type="scientific">Ridgeia piscesae</name>
    <name type="common">Tubeworm</name>
    <dbReference type="NCBI Taxonomy" id="27915"/>
    <lineage>
        <taxon>Eukaryota</taxon>
        <taxon>Metazoa</taxon>
        <taxon>Spiralia</taxon>
        <taxon>Lophotrochozoa</taxon>
        <taxon>Annelida</taxon>
        <taxon>Polychaeta</taxon>
        <taxon>Sedentaria</taxon>
        <taxon>Canalipalpata</taxon>
        <taxon>Sabellida</taxon>
        <taxon>Siboglinidae</taxon>
        <taxon>Ridgeia</taxon>
    </lineage>
</organism>
<dbReference type="EMBL" id="JAODUO010001633">
    <property type="protein sequence ID" value="KAK2160638.1"/>
    <property type="molecule type" value="Genomic_DNA"/>
</dbReference>
<sequence>MVLMTSGMSGKVALNSVGDRTPNYELTGTLDNGSAVVIARVEYQFIGDPIWPSGKVGLDNAPGDRPVCGFSNELCKRDAWNITWVILVAVFSAGVAIAVSAALGTLFYR</sequence>
<keyword evidence="1" id="KW-1133">Transmembrane helix</keyword>
<keyword evidence="1" id="KW-0812">Transmembrane</keyword>
<gene>
    <name evidence="2" type="ORF">NP493_1635g00029</name>
</gene>
<proteinExistence type="predicted"/>